<organism evidence="2 3">
    <name type="scientific">Meganyctiphanes norvegica</name>
    <name type="common">Northern krill</name>
    <name type="synonym">Thysanopoda norvegica</name>
    <dbReference type="NCBI Taxonomy" id="48144"/>
    <lineage>
        <taxon>Eukaryota</taxon>
        <taxon>Metazoa</taxon>
        <taxon>Ecdysozoa</taxon>
        <taxon>Arthropoda</taxon>
        <taxon>Crustacea</taxon>
        <taxon>Multicrustacea</taxon>
        <taxon>Malacostraca</taxon>
        <taxon>Eumalacostraca</taxon>
        <taxon>Eucarida</taxon>
        <taxon>Euphausiacea</taxon>
        <taxon>Euphausiidae</taxon>
        <taxon>Meganyctiphanes</taxon>
    </lineage>
</organism>
<accession>A0AAV2STV0</accession>
<keyword evidence="3" id="KW-1185">Reference proteome</keyword>
<feature type="region of interest" description="Disordered" evidence="1">
    <location>
        <begin position="1"/>
        <end position="57"/>
    </location>
</feature>
<dbReference type="AlphaFoldDB" id="A0AAV2STV0"/>
<dbReference type="EMBL" id="CAXKWB010110636">
    <property type="protein sequence ID" value="CAL4232526.1"/>
    <property type="molecule type" value="Genomic_DNA"/>
</dbReference>
<evidence type="ECO:0000313" key="2">
    <source>
        <dbReference type="EMBL" id="CAL4232526.1"/>
    </source>
</evidence>
<comment type="caution">
    <text evidence="2">The sequence shown here is derived from an EMBL/GenBank/DDBJ whole genome shotgun (WGS) entry which is preliminary data.</text>
</comment>
<name>A0AAV2STV0_MEGNR</name>
<reference evidence="2 3" key="1">
    <citation type="submission" date="2024-05" db="EMBL/GenBank/DDBJ databases">
        <authorList>
            <person name="Wallberg A."/>
        </authorList>
    </citation>
    <scope>NUCLEOTIDE SEQUENCE [LARGE SCALE GENOMIC DNA]</scope>
</reference>
<sequence length="141" mass="15002">MEGKDGGAIEPNVDLKTAEEEEVAKEGMLSKPNPSEGRRDSGGNLGKLKPAEDEEEADMISKTIDLGTPGLSKITEVLGDSEVLKKEIGGNQGFKPREMANFLGFKGGKNADQTPEEDTGNGATGEDQVYRGQYQGAKSKK</sequence>
<dbReference type="Proteomes" id="UP001497623">
    <property type="component" value="Unassembled WGS sequence"/>
</dbReference>
<gene>
    <name evidence="2" type="ORF">MNOR_LOCUS39874</name>
</gene>
<evidence type="ECO:0000256" key="1">
    <source>
        <dbReference type="SAM" id="MobiDB-lite"/>
    </source>
</evidence>
<protein>
    <submittedName>
        <fullName evidence="2">Uncharacterized protein</fullName>
    </submittedName>
</protein>
<proteinExistence type="predicted"/>
<evidence type="ECO:0000313" key="3">
    <source>
        <dbReference type="Proteomes" id="UP001497623"/>
    </source>
</evidence>
<feature type="region of interest" description="Disordered" evidence="1">
    <location>
        <begin position="104"/>
        <end position="141"/>
    </location>
</feature>